<dbReference type="Pfam" id="PF00437">
    <property type="entry name" value="T2SSE"/>
    <property type="match status" value="1"/>
</dbReference>
<dbReference type="CDD" id="cd00060">
    <property type="entry name" value="FHA"/>
    <property type="match status" value="1"/>
</dbReference>
<evidence type="ECO:0000313" key="4">
    <source>
        <dbReference type="EMBL" id="MDY7230868.1"/>
    </source>
</evidence>
<evidence type="ECO:0000313" key="5">
    <source>
        <dbReference type="Proteomes" id="UP001291309"/>
    </source>
</evidence>
<accession>A0ABU5HBL4</accession>
<evidence type="ECO:0000256" key="1">
    <source>
        <dbReference type="ARBA" id="ARBA00006611"/>
    </source>
</evidence>
<dbReference type="SUPFAM" id="SSF49879">
    <property type="entry name" value="SMAD/FHA domain"/>
    <property type="match status" value="1"/>
</dbReference>
<gene>
    <name evidence="4" type="ORF">SYV04_31020</name>
</gene>
<organism evidence="4 5">
    <name type="scientific">Hyalangium rubrum</name>
    <dbReference type="NCBI Taxonomy" id="3103134"/>
    <lineage>
        <taxon>Bacteria</taxon>
        <taxon>Pseudomonadati</taxon>
        <taxon>Myxococcota</taxon>
        <taxon>Myxococcia</taxon>
        <taxon>Myxococcales</taxon>
        <taxon>Cystobacterineae</taxon>
        <taxon>Archangiaceae</taxon>
        <taxon>Hyalangium</taxon>
    </lineage>
</organism>
<dbReference type="Proteomes" id="UP001291309">
    <property type="component" value="Unassembled WGS sequence"/>
</dbReference>
<dbReference type="CDD" id="cd01130">
    <property type="entry name" value="VirB11-like_ATPase"/>
    <property type="match status" value="1"/>
</dbReference>
<dbReference type="Pfam" id="PF00498">
    <property type="entry name" value="FHA"/>
    <property type="match status" value="1"/>
</dbReference>
<dbReference type="InterPro" id="IPR050921">
    <property type="entry name" value="T4SS_GSP_E_ATPase"/>
</dbReference>
<dbReference type="SMART" id="SM00240">
    <property type="entry name" value="FHA"/>
    <property type="match status" value="1"/>
</dbReference>
<dbReference type="SUPFAM" id="SSF52540">
    <property type="entry name" value="P-loop containing nucleoside triphosphate hydrolases"/>
    <property type="match status" value="1"/>
</dbReference>
<dbReference type="Gene3D" id="2.60.200.20">
    <property type="match status" value="1"/>
</dbReference>
<dbReference type="PROSITE" id="PS50006">
    <property type="entry name" value="FHA_DOMAIN"/>
    <property type="match status" value="1"/>
</dbReference>
<evidence type="ECO:0000259" key="3">
    <source>
        <dbReference type="PROSITE" id="PS50006"/>
    </source>
</evidence>
<comment type="similarity">
    <text evidence="1">Belongs to the GSP E family.</text>
</comment>
<reference evidence="4 5" key="1">
    <citation type="submission" date="2023-12" db="EMBL/GenBank/DDBJ databases">
        <title>the genome sequence of Hyalangium sp. s54d21.</title>
        <authorList>
            <person name="Zhang X."/>
        </authorList>
    </citation>
    <scope>NUCLEOTIDE SEQUENCE [LARGE SCALE GENOMIC DNA]</scope>
    <source>
        <strain evidence="5">s54d21</strain>
    </source>
</reference>
<dbReference type="Gene3D" id="3.40.50.300">
    <property type="entry name" value="P-loop containing nucleotide triphosphate hydrolases"/>
    <property type="match status" value="1"/>
</dbReference>
<protein>
    <submittedName>
        <fullName evidence="4">ATPase, T2SS/T4P/T4SS family</fullName>
    </submittedName>
</protein>
<comment type="caution">
    <text evidence="4">The sequence shown here is derived from an EMBL/GenBank/DDBJ whole genome shotgun (WGS) entry which is preliminary data.</text>
</comment>
<dbReference type="InterPro" id="IPR027417">
    <property type="entry name" value="P-loop_NTPase"/>
</dbReference>
<dbReference type="EMBL" id="JAXIVS010000012">
    <property type="protein sequence ID" value="MDY7230868.1"/>
    <property type="molecule type" value="Genomic_DNA"/>
</dbReference>
<dbReference type="PANTHER" id="PTHR30486:SF15">
    <property type="entry name" value="TYPE II_IV SECRETION SYSTEM ATPASE"/>
    <property type="match status" value="1"/>
</dbReference>
<feature type="region of interest" description="Disordered" evidence="2">
    <location>
        <begin position="96"/>
        <end position="175"/>
    </location>
</feature>
<dbReference type="RefSeq" id="WP_321549581.1">
    <property type="nucleotide sequence ID" value="NZ_JAXIVS010000012.1"/>
</dbReference>
<feature type="compositionally biased region" description="Pro residues" evidence="2">
    <location>
        <begin position="142"/>
        <end position="156"/>
    </location>
</feature>
<feature type="domain" description="FHA" evidence="3">
    <location>
        <begin position="23"/>
        <end position="72"/>
    </location>
</feature>
<keyword evidence="5" id="KW-1185">Reference proteome</keyword>
<feature type="compositionally biased region" description="Acidic residues" evidence="2">
    <location>
        <begin position="106"/>
        <end position="141"/>
    </location>
</feature>
<dbReference type="InterPro" id="IPR000253">
    <property type="entry name" value="FHA_dom"/>
</dbReference>
<dbReference type="Gene3D" id="3.30.450.380">
    <property type="match status" value="1"/>
</dbReference>
<dbReference type="InterPro" id="IPR008984">
    <property type="entry name" value="SMAD_FHA_dom_sf"/>
</dbReference>
<evidence type="ECO:0000256" key="2">
    <source>
        <dbReference type="SAM" id="MobiDB-lite"/>
    </source>
</evidence>
<name>A0ABU5HBL4_9BACT</name>
<sequence>MFLVTLAEKGGGTEQIEFEKNEITIGRLAGNDIVLGKGNVSKYHSRIVSKDGKVIIVDMKSTNGTFVNGKKIAAPQVLKPTDKIYIGDYIINVEPLPEGEARGDEADGEEEAPPEEEQYDEGYDEGGEEGFEDEEPYEDEPAPAPVPARAAPPPAAPEQKKHMPASLAAALQKNKRKVDPRIERYTRLQKEIHDRLIEYLDLRRMDMDRLGDEELWRRTEKAIRDIIDQMDADQELPEDVDREELLTDVINEALGLGPLEAFLASEEISEIMVNHANQIYIEQRGQLTLSEKTFSSNQAVLGVIERIVAPIGRRIDESSPLVDARLKDGSRVNAIIPPLALKGPCITIRKFKKDALKIQDLIKYKTVTAQMAEFLEMCVKARKNIVISGGTGSGKTTTLNIISSFIPEGERIITVEDAAELQLPQEHWVQLESRPPNLEGKGAITIRDLVKNCLRMRPDRIVVGECRSGETLDMLQAMNTGHDGSLTTLHANTPRDAIARLETMVLMSGMELPVKAIREQIASAVHMIVQQTRFADGTRKICFITEVSGMEVDIVTLQDIFYYKQDGFTEDHKVRGRFLASGFVPKFYDDLQRKGIPVNMSIFRED</sequence>
<proteinExistence type="inferred from homology"/>
<dbReference type="PANTHER" id="PTHR30486">
    <property type="entry name" value="TWITCHING MOTILITY PROTEIN PILT"/>
    <property type="match status" value="1"/>
</dbReference>
<dbReference type="InterPro" id="IPR001482">
    <property type="entry name" value="T2SS/T4SS_dom"/>
</dbReference>